<feature type="domain" description="Pyrrolo-quinoline quinone repeat" evidence="1">
    <location>
        <begin position="29"/>
        <end position="156"/>
    </location>
</feature>
<feature type="domain" description="Pyrrolo-quinoline quinone repeat" evidence="1">
    <location>
        <begin position="175"/>
        <end position="317"/>
    </location>
</feature>
<name>A0ABR6ESS8_9SPHI</name>
<accession>A0ABR6ESS8</accession>
<dbReference type="SMART" id="SM00564">
    <property type="entry name" value="PQQ"/>
    <property type="match status" value="4"/>
</dbReference>
<dbReference type="InterPro" id="IPR018391">
    <property type="entry name" value="PQQ_b-propeller_rpt"/>
</dbReference>
<reference evidence="2 3" key="1">
    <citation type="submission" date="2019-11" db="EMBL/GenBank/DDBJ databases">
        <title>Description of Pedobacter sp. LMG 31462T.</title>
        <authorList>
            <person name="Carlier A."/>
            <person name="Qi S."/>
            <person name="Vandamme P."/>
        </authorList>
    </citation>
    <scope>NUCLEOTIDE SEQUENCE [LARGE SCALE GENOMIC DNA]</scope>
    <source>
        <strain evidence="2 3">LMG 31462</strain>
    </source>
</reference>
<dbReference type="Gene3D" id="2.130.10.10">
    <property type="entry name" value="YVTN repeat-like/Quinoprotein amine dehydrogenase"/>
    <property type="match status" value="1"/>
</dbReference>
<dbReference type="SUPFAM" id="SSF50998">
    <property type="entry name" value="Quinoprotein alcohol dehydrogenase-like"/>
    <property type="match status" value="1"/>
</dbReference>
<dbReference type="Pfam" id="PF13360">
    <property type="entry name" value="PQQ_2"/>
    <property type="match status" value="2"/>
</dbReference>
<dbReference type="InterPro" id="IPR011047">
    <property type="entry name" value="Quinoprotein_ADH-like_sf"/>
</dbReference>
<dbReference type="EMBL" id="WNXC01000001">
    <property type="protein sequence ID" value="MBB2147869.1"/>
    <property type="molecule type" value="Genomic_DNA"/>
</dbReference>
<evidence type="ECO:0000313" key="2">
    <source>
        <dbReference type="EMBL" id="MBB2147869.1"/>
    </source>
</evidence>
<organism evidence="2 3">
    <name type="scientific">Pedobacter gandavensis</name>
    <dbReference type="NCBI Taxonomy" id="2679963"/>
    <lineage>
        <taxon>Bacteria</taxon>
        <taxon>Pseudomonadati</taxon>
        <taxon>Bacteroidota</taxon>
        <taxon>Sphingobacteriia</taxon>
        <taxon>Sphingobacteriales</taxon>
        <taxon>Sphingobacteriaceae</taxon>
        <taxon>Pedobacter</taxon>
    </lineage>
</organism>
<dbReference type="PROSITE" id="PS51257">
    <property type="entry name" value="PROKAR_LIPOPROTEIN"/>
    <property type="match status" value="1"/>
</dbReference>
<keyword evidence="3" id="KW-1185">Reference proteome</keyword>
<dbReference type="InterPro" id="IPR015943">
    <property type="entry name" value="WD40/YVTN_repeat-like_dom_sf"/>
</dbReference>
<dbReference type="PANTHER" id="PTHR34512">
    <property type="entry name" value="CELL SURFACE PROTEIN"/>
    <property type="match status" value="1"/>
</dbReference>
<sequence length="377" mass="43672">MRLLHYGRFLLLSVILFACTRKQEPVKTNLIIATNNGDLYNVNLTTGKLQWQILDQRNNDELTYFTQHNQTILRAYSDKRILEIDKLNGKINWTFIDEVSANQAEYGYNFTGVSHLLFAQYPIVQGGSFIFGNSQGEFKSVDQKTRKINWTHQIHQPIYCSPAMFNNKVVINASSSIKTLNLANGSRIASFDLETPSFLAPVVNENLLYVVDEHGGVYCLNADLNLLWKHQPELDMFQQTKLNFSERDIFYGDTAMVSLKKKNGELNWRFVLPHQIDKKGKNNLLQSMEVIDDVIVANTPHYLLVIDQDDGKILKQKYFGNRETIGQLKYDNGFYYYLCSDNNLYKIDQDLKEETVVARNIRYQTDRAMDDTYLAFY</sequence>
<evidence type="ECO:0000259" key="1">
    <source>
        <dbReference type="Pfam" id="PF13360"/>
    </source>
</evidence>
<dbReference type="Proteomes" id="UP000636110">
    <property type="component" value="Unassembled WGS sequence"/>
</dbReference>
<gene>
    <name evidence="2" type="ORF">GM920_02980</name>
</gene>
<proteinExistence type="predicted"/>
<comment type="caution">
    <text evidence="2">The sequence shown here is derived from an EMBL/GenBank/DDBJ whole genome shotgun (WGS) entry which is preliminary data.</text>
</comment>
<dbReference type="RefSeq" id="WP_182953269.1">
    <property type="nucleotide sequence ID" value="NZ_WNXC01000001.1"/>
</dbReference>
<dbReference type="InterPro" id="IPR002372">
    <property type="entry name" value="PQQ_rpt_dom"/>
</dbReference>
<dbReference type="PANTHER" id="PTHR34512:SF30">
    <property type="entry name" value="OUTER MEMBRANE PROTEIN ASSEMBLY FACTOR BAMB"/>
    <property type="match status" value="1"/>
</dbReference>
<protein>
    <submittedName>
        <fullName evidence="2">PQQ-binding-like beta-propeller repeat protein</fullName>
    </submittedName>
</protein>
<evidence type="ECO:0000313" key="3">
    <source>
        <dbReference type="Proteomes" id="UP000636110"/>
    </source>
</evidence>